<sequence>MRRVNVMGNVHEIPTNQQHIIQVMETDRPDRRTTYRYKFPAWPGAAVQVQKRTEHVGADYKASAGVYLPAWETMPSLHINEFLLVEPGQEYTQSFGTKRSTTIQLDKNHYGYGIDKAGIIPDSSVSMLVNMPEAEERFLASLAQKKTCAETKLINSKKKSACEQPDNAPLGSFEQELLVDPEHRDPRSVDYNQEEEEDVHGKPRFLAGTRVIYRHPRTKKTEYGTVVGRVPEMRGKNSLEQVLIATDKSDKYNGTHIKYTGRNHGVIVDTVEGNMTAPMHGEWHTVPEQIGVFVPQAFIQDSVGIPQRATGRILTDVCNGMLEISWNFTNNNFHSIEDGAGTRRCNVWTVLATKINMCLLHSHTKKVKVSWPNARPGQCSEKKRGDLCTVRGRSVSVLDSDDRESILSSETVVELLKNNGGSYRTWSCKIIGGCTDNLLNKTVNIRGDYLREHPAPDNFYRPDQQVEIVAVVDFRKRPLQGMKGRVILSTDGEGDVGIEFKEDIGAGSLDGIGKEGHCIYIEASLVKASE</sequence>
<evidence type="ECO:0000256" key="1">
    <source>
        <dbReference type="SAM" id="MobiDB-lite"/>
    </source>
</evidence>
<proteinExistence type="predicted"/>
<name>A0A0F9IK59_9ZZZZ</name>
<dbReference type="AlphaFoldDB" id="A0A0F9IK59"/>
<gene>
    <name evidence="2" type="ORF">LCGC14_1932680</name>
</gene>
<organism evidence="2">
    <name type="scientific">marine sediment metagenome</name>
    <dbReference type="NCBI Taxonomy" id="412755"/>
    <lineage>
        <taxon>unclassified sequences</taxon>
        <taxon>metagenomes</taxon>
        <taxon>ecological metagenomes</taxon>
    </lineage>
</organism>
<protein>
    <submittedName>
        <fullName evidence="2">Uncharacterized protein</fullName>
    </submittedName>
</protein>
<comment type="caution">
    <text evidence="2">The sequence shown here is derived from an EMBL/GenBank/DDBJ whole genome shotgun (WGS) entry which is preliminary data.</text>
</comment>
<accession>A0A0F9IK59</accession>
<feature type="region of interest" description="Disordered" evidence="1">
    <location>
        <begin position="157"/>
        <end position="200"/>
    </location>
</feature>
<reference evidence="2" key="1">
    <citation type="journal article" date="2015" name="Nature">
        <title>Complex archaea that bridge the gap between prokaryotes and eukaryotes.</title>
        <authorList>
            <person name="Spang A."/>
            <person name="Saw J.H."/>
            <person name="Jorgensen S.L."/>
            <person name="Zaremba-Niedzwiedzka K."/>
            <person name="Martijn J."/>
            <person name="Lind A.E."/>
            <person name="van Eijk R."/>
            <person name="Schleper C."/>
            <person name="Guy L."/>
            <person name="Ettema T.J."/>
        </authorList>
    </citation>
    <scope>NUCLEOTIDE SEQUENCE</scope>
</reference>
<dbReference type="EMBL" id="LAZR01020781">
    <property type="protein sequence ID" value="KKL87642.1"/>
    <property type="molecule type" value="Genomic_DNA"/>
</dbReference>
<evidence type="ECO:0000313" key="2">
    <source>
        <dbReference type="EMBL" id="KKL87642.1"/>
    </source>
</evidence>